<sequence length="184" mass="20680">MYECILGLLDGFSSGNAPATNNHVDVAHLFIDSGLDPKAFDEYGWTPLTLACGRGYTAMVRLLLQANVDIHKPTRHGDLLVLLAIKLDQAEVVESLIQEDKLKWRDAAGNHTFFTALEWRRKDIAALLNPCNHPERLSVSASQACPLPPWVRTMSRRRGYSGTDSRLFWERTRPEYEAKKSGLS</sequence>
<evidence type="ECO:0000256" key="2">
    <source>
        <dbReference type="ARBA" id="ARBA00023043"/>
    </source>
</evidence>
<dbReference type="InterPro" id="IPR050776">
    <property type="entry name" value="Ank_Repeat/CDKN_Inhibitor"/>
</dbReference>
<dbReference type="Gene3D" id="1.25.40.20">
    <property type="entry name" value="Ankyrin repeat-containing domain"/>
    <property type="match status" value="1"/>
</dbReference>
<dbReference type="PROSITE" id="PS50088">
    <property type="entry name" value="ANK_REPEAT"/>
    <property type="match status" value="1"/>
</dbReference>
<feature type="repeat" description="ANK" evidence="3">
    <location>
        <begin position="43"/>
        <end position="75"/>
    </location>
</feature>
<name>A0AAD4GW95_ASPNN</name>
<dbReference type="PANTHER" id="PTHR24201">
    <property type="entry name" value="ANK_REP_REGION DOMAIN-CONTAINING PROTEIN"/>
    <property type="match status" value="1"/>
</dbReference>
<dbReference type="PROSITE" id="PS50297">
    <property type="entry name" value="ANK_REP_REGION"/>
    <property type="match status" value="1"/>
</dbReference>
<accession>A0AAD4GW95</accession>
<dbReference type="Pfam" id="PF13637">
    <property type="entry name" value="Ank_4"/>
    <property type="match status" value="1"/>
</dbReference>
<dbReference type="AlphaFoldDB" id="A0AAD4GW95"/>
<keyword evidence="5" id="KW-1185">Reference proteome</keyword>
<dbReference type="SMART" id="SM00248">
    <property type="entry name" value="ANK"/>
    <property type="match status" value="3"/>
</dbReference>
<keyword evidence="1" id="KW-0677">Repeat</keyword>
<keyword evidence="2 3" id="KW-0040">ANK repeat</keyword>
<reference evidence="4" key="1">
    <citation type="journal article" date="2019" name="Beilstein J. Org. Chem.">
        <title>Nanangenines: drimane sesquiterpenoids as the dominant metabolite cohort of a novel Australian fungus, Aspergillus nanangensis.</title>
        <authorList>
            <person name="Lacey H.J."/>
            <person name="Gilchrist C.L.M."/>
            <person name="Crombie A."/>
            <person name="Kalaitzis J.A."/>
            <person name="Vuong D."/>
            <person name="Rutledge P.J."/>
            <person name="Turner P."/>
            <person name="Pitt J.I."/>
            <person name="Lacey E."/>
            <person name="Chooi Y.H."/>
            <person name="Piggott A.M."/>
        </authorList>
    </citation>
    <scope>NUCLEOTIDE SEQUENCE</scope>
    <source>
        <strain evidence="4">MST-FP2251</strain>
    </source>
</reference>
<dbReference type="SUPFAM" id="SSF48403">
    <property type="entry name" value="Ankyrin repeat"/>
    <property type="match status" value="1"/>
</dbReference>
<comment type="caution">
    <text evidence="4">The sequence shown here is derived from an EMBL/GenBank/DDBJ whole genome shotgun (WGS) entry which is preliminary data.</text>
</comment>
<dbReference type="Proteomes" id="UP001194746">
    <property type="component" value="Unassembled WGS sequence"/>
</dbReference>
<evidence type="ECO:0000313" key="5">
    <source>
        <dbReference type="Proteomes" id="UP001194746"/>
    </source>
</evidence>
<evidence type="ECO:0000256" key="3">
    <source>
        <dbReference type="PROSITE-ProRule" id="PRU00023"/>
    </source>
</evidence>
<proteinExistence type="predicted"/>
<reference evidence="4" key="2">
    <citation type="submission" date="2020-02" db="EMBL/GenBank/DDBJ databases">
        <authorList>
            <person name="Gilchrist C.L.M."/>
            <person name="Chooi Y.-H."/>
        </authorList>
    </citation>
    <scope>NUCLEOTIDE SEQUENCE</scope>
    <source>
        <strain evidence="4">MST-FP2251</strain>
    </source>
</reference>
<dbReference type="InterPro" id="IPR002110">
    <property type="entry name" value="Ankyrin_rpt"/>
</dbReference>
<evidence type="ECO:0000313" key="4">
    <source>
        <dbReference type="EMBL" id="KAF9891657.1"/>
    </source>
</evidence>
<dbReference type="InterPro" id="IPR036770">
    <property type="entry name" value="Ankyrin_rpt-contain_sf"/>
</dbReference>
<organism evidence="4 5">
    <name type="scientific">Aspergillus nanangensis</name>
    <dbReference type="NCBI Taxonomy" id="2582783"/>
    <lineage>
        <taxon>Eukaryota</taxon>
        <taxon>Fungi</taxon>
        <taxon>Dikarya</taxon>
        <taxon>Ascomycota</taxon>
        <taxon>Pezizomycotina</taxon>
        <taxon>Eurotiomycetes</taxon>
        <taxon>Eurotiomycetidae</taxon>
        <taxon>Eurotiales</taxon>
        <taxon>Aspergillaceae</taxon>
        <taxon>Aspergillus</taxon>
        <taxon>Aspergillus subgen. Circumdati</taxon>
    </lineage>
</organism>
<evidence type="ECO:0000256" key="1">
    <source>
        <dbReference type="ARBA" id="ARBA00022737"/>
    </source>
</evidence>
<dbReference type="EMBL" id="VCAU01000017">
    <property type="protein sequence ID" value="KAF9891657.1"/>
    <property type="molecule type" value="Genomic_DNA"/>
</dbReference>
<protein>
    <submittedName>
        <fullName evidence="4">Uncharacterized protein</fullName>
    </submittedName>
</protein>
<gene>
    <name evidence="4" type="ORF">FE257_003669</name>
</gene>